<comment type="caution">
    <text evidence="2">The sequence shown here is derived from an EMBL/GenBank/DDBJ whole genome shotgun (WGS) entry which is preliminary data.</text>
</comment>
<feature type="signal peptide" evidence="1">
    <location>
        <begin position="1"/>
        <end position="18"/>
    </location>
</feature>
<evidence type="ECO:0000313" key="3">
    <source>
        <dbReference type="Proteomes" id="UP000051096"/>
    </source>
</evidence>
<gene>
    <name evidence="2" type="ORF">AMJ87_06780</name>
</gene>
<protein>
    <recommendedName>
        <fullName evidence="4">Outer membrane protein beta-barrel domain-containing protein</fullName>
    </recommendedName>
</protein>
<feature type="chain" id="PRO_5006646875" description="Outer membrane protein beta-barrel domain-containing protein" evidence="1">
    <location>
        <begin position="19"/>
        <end position="176"/>
    </location>
</feature>
<evidence type="ECO:0000256" key="1">
    <source>
        <dbReference type="SAM" id="SignalP"/>
    </source>
</evidence>
<sequence length="176" mass="18645">MKHLVVLFVIASCVFAMSNVNGTMGVIRAISADNGSAGTFHFGFHARGFYENRTADGVGDSISESWAGTEAAYGGGEIYGFLGYALTDWFSFNVGTAFLGDGIDYEGNADNRASTGFGDTKVGLKFGFGGEHVMYGLYTMLNIPTGTDRDISTLDYGDYPIFNAALTLNTGAVAPF</sequence>
<evidence type="ECO:0000313" key="2">
    <source>
        <dbReference type="EMBL" id="KPK71759.1"/>
    </source>
</evidence>
<dbReference type="AlphaFoldDB" id="A0A0S8GFE6"/>
<proteinExistence type="predicted"/>
<dbReference type="EMBL" id="LJUO01000055">
    <property type="protein sequence ID" value="KPK71759.1"/>
    <property type="molecule type" value="Genomic_DNA"/>
</dbReference>
<dbReference type="Proteomes" id="UP000051096">
    <property type="component" value="Unassembled WGS sequence"/>
</dbReference>
<evidence type="ECO:0008006" key="4">
    <source>
        <dbReference type="Google" id="ProtNLM"/>
    </source>
</evidence>
<feature type="non-terminal residue" evidence="2">
    <location>
        <position position="176"/>
    </location>
</feature>
<keyword evidence="1" id="KW-0732">Signal</keyword>
<organism evidence="2 3">
    <name type="scientific">candidate division WOR_3 bacterium SM23_60</name>
    <dbReference type="NCBI Taxonomy" id="1703780"/>
    <lineage>
        <taxon>Bacteria</taxon>
        <taxon>Bacteria division WOR-3</taxon>
    </lineage>
</organism>
<name>A0A0S8GFE6_UNCW3</name>
<reference evidence="2 3" key="1">
    <citation type="journal article" date="2015" name="Microbiome">
        <title>Genomic resolution of linkages in carbon, nitrogen, and sulfur cycling among widespread estuary sediment bacteria.</title>
        <authorList>
            <person name="Baker B.J."/>
            <person name="Lazar C.S."/>
            <person name="Teske A.P."/>
            <person name="Dick G.J."/>
        </authorList>
    </citation>
    <scope>NUCLEOTIDE SEQUENCE [LARGE SCALE GENOMIC DNA]</scope>
    <source>
        <strain evidence="2">SM23_60</strain>
    </source>
</reference>
<accession>A0A0S8GFE6</accession>